<protein>
    <submittedName>
        <fullName evidence="1">Uncharacterized protein</fullName>
    </submittedName>
</protein>
<name>A0A7K1J7D8_9BIFI</name>
<keyword evidence="2" id="KW-1185">Reference proteome</keyword>
<sequence>MSDVAVFDPQDSSGQYYRAEYRLGAYKNAQAVHGELGSLDVDVVAYRVEDGTPTMMRVYASGNADEIAADYPFVARFFAPSATDTEIQQLVTEYNDGSYMTEAPSSFRRISSNLLERDGASGQFMVNAEF</sequence>
<evidence type="ECO:0000313" key="2">
    <source>
        <dbReference type="Proteomes" id="UP000487882"/>
    </source>
</evidence>
<comment type="caution">
    <text evidence="1">The sequence shown here is derived from an EMBL/GenBank/DDBJ whole genome shotgun (WGS) entry which is preliminary data.</text>
</comment>
<proteinExistence type="predicted"/>
<organism evidence="1 2">
    <name type="scientific">Bifidobacterium canis</name>
    <dbReference type="NCBI Taxonomy" id="2610880"/>
    <lineage>
        <taxon>Bacteria</taxon>
        <taxon>Bacillati</taxon>
        <taxon>Actinomycetota</taxon>
        <taxon>Actinomycetes</taxon>
        <taxon>Bifidobacteriales</taxon>
        <taxon>Bifidobacteriaceae</taxon>
        <taxon>Bifidobacterium</taxon>
    </lineage>
</organism>
<evidence type="ECO:0000313" key="1">
    <source>
        <dbReference type="EMBL" id="MUH60586.1"/>
    </source>
</evidence>
<accession>A0A7K1J7D8</accession>
<dbReference type="EMBL" id="WNLP01000017">
    <property type="protein sequence ID" value="MUH60586.1"/>
    <property type="molecule type" value="Genomic_DNA"/>
</dbReference>
<dbReference type="AlphaFoldDB" id="A0A7K1J7D8"/>
<dbReference type="RefSeq" id="WP_155589369.1">
    <property type="nucleotide sequence ID" value="NZ_WNLP01000017.1"/>
</dbReference>
<gene>
    <name evidence="1" type="ORF">GSD1FS_1968</name>
</gene>
<reference evidence="1 2" key="1">
    <citation type="submission" date="2019-09" db="EMBL/GenBank/DDBJ databases">
        <title>Bifidobacterium canis sp. nov., isolated from the digestive tract of German Shepherd dog puppy.</title>
        <authorList>
            <person name="Bunesova V."/>
        </authorList>
    </citation>
    <scope>NUCLEOTIDE SEQUENCE [LARGE SCALE GENOMIC DNA]</scope>
    <source>
        <strain evidence="1 2">GSD1FS</strain>
    </source>
</reference>
<dbReference type="Proteomes" id="UP000487882">
    <property type="component" value="Unassembled WGS sequence"/>
</dbReference>